<comment type="similarity">
    <text evidence="1">Belongs to the GTP cyclohydrolase I type 2/NIF3 family.</text>
</comment>
<dbReference type="STRING" id="1817895.AUJ95_02175"/>
<dbReference type="Gene3D" id="3.40.1390.30">
    <property type="entry name" value="NIF3 (NGG1p interacting factor 3)-like"/>
    <property type="match status" value="2"/>
</dbReference>
<dbReference type="NCBIfam" id="TIGR00486">
    <property type="entry name" value="YbgI_SA1388"/>
    <property type="match status" value="1"/>
</dbReference>
<accession>A0A1J5E0Y0</accession>
<dbReference type="FunFam" id="3.40.1390.30:FF:000001">
    <property type="entry name" value="GTP cyclohydrolase 1 type 2"/>
    <property type="match status" value="1"/>
</dbReference>
<dbReference type="Pfam" id="PF01784">
    <property type="entry name" value="DUF34_NIF3"/>
    <property type="match status" value="1"/>
</dbReference>
<evidence type="ECO:0000256" key="2">
    <source>
        <dbReference type="ARBA" id="ARBA00022112"/>
    </source>
</evidence>
<dbReference type="GO" id="GO:0046872">
    <property type="term" value="F:metal ion binding"/>
    <property type="evidence" value="ECO:0007669"/>
    <property type="project" value="UniProtKB-KW"/>
</dbReference>
<dbReference type="EMBL" id="MNYI01000061">
    <property type="protein sequence ID" value="OIP42060.1"/>
    <property type="molecule type" value="Genomic_DNA"/>
</dbReference>
<sequence length="251" mass="27811">MALLSNICQFLDKELKVFGIPDASQNGLQVEGKQEVKKVVFAVDASLDTFEEAHKRKADMVIVHHGLFWDKPQPLTGILYQRLQVLFKHQISLYAAHLPVDIHPLIGHNAQLMNFFVTKKRETFGNYHGIDIGFLGILHREITLSAVVTKLEESLNTKCQVLAFGREKIKTIAVVSGGAAELAAEAVDKKVDLFITGESKLSSYYIAKEGKINVIFAGHYATETLGMQALSIVINEQFGVECEFVDLPTGL</sequence>
<dbReference type="AlphaFoldDB" id="A0A1J5E0Y0"/>
<dbReference type="PANTHER" id="PTHR13799:SF14">
    <property type="entry name" value="GTP CYCLOHYDROLASE 1 TYPE 2 HOMOLOG"/>
    <property type="match status" value="1"/>
</dbReference>
<dbReference type="Proteomes" id="UP000183085">
    <property type="component" value="Unassembled WGS sequence"/>
</dbReference>
<dbReference type="InterPro" id="IPR002678">
    <property type="entry name" value="DUF34/NIF3"/>
</dbReference>
<evidence type="ECO:0000256" key="4">
    <source>
        <dbReference type="PIRSR" id="PIRSR602678-1"/>
    </source>
</evidence>
<organism evidence="5 6">
    <name type="scientific">Candidatus Desantisbacteria bacterium CG2_30_40_21</name>
    <dbReference type="NCBI Taxonomy" id="1817895"/>
    <lineage>
        <taxon>Bacteria</taxon>
        <taxon>Candidatus Desantisiibacteriota</taxon>
    </lineage>
</organism>
<protein>
    <recommendedName>
        <fullName evidence="2">GTP cyclohydrolase 1 type 2 homolog</fullName>
    </recommendedName>
</protein>
<feature type="binding site" evidence="4">
    <location>
        <position position="101"/>
    </location>
    <ligand>
        <name>a divalent metal cation</name>
        <dbReference type="ChEBI" id="CHEBI:60240"/>
        <label>1</label>
    </ligand>
</feature>
<evidence type="ECO:0000313" key="6">
    <source>
        <dbReference type="Proteomes" id="UP000183085"/>
    </source>
</evidence>
<feature type="binding site" evidence="4">
    <location>
        <position position="65"/>
    </location>
    <ligand>
        <name>a divalent metal cation</name>
        <dbReference type="ChEBI" id="CHEBI:60240"/>
        <label>1</label>
    </ligand>
</feature>
<dbReference type="InterPro" id="IPR036069">
    <property type="entry name" value="DUF34/NIF3_sf"/>
</dbReference>
<keyword evidence="3 4" id="KW-0479">Metal-binding</keyword>
<evidence type="ECO:0000313" key="5">
    <source>
        <dbReference type="EMBL" id="OIP42060.1"/>
    </source>
</evidence>
<gene>
    <name evidence="5" type="ORF">AUJ95_02175</name>
</gene>
<feature type="binding site" evidence="4">
    <location>
        <position position="64"/>
    </location>
    <ligand>
        <name>a divalent metal cation</name>
        <dbReference type="ChEBI" id="CHEBI:60240"/>
        <label>2</label>
    </ligand>
</feature>
<name>A0A1J5E0Y0_9BACT</name>
<evidence type="ECO:0000256" key="1">
    <source>
        <dbReference type="ARBA" id="ARBA00006964"/>
    </source>
</evidence>
<dbReference type="SUPFAM" id="SSF102705">
    <property type="entry name" value="NIF3 (NGG1p interacting factor 3)-like"/>
    <property type="match status" value="1"/>
</dbReference>
<comment type="caution">
    <text evidence="5">The sequence shown here is derived from an EMBL/GenBank/DDBJ whole genome shotgun (WGS) entry which is preliminary data.</text>
</comment>
<reference evidence="5 6" key="1">
    <citation type="journal article" date="2016" name="Environ. Microbiol.">
        <title>Genomic resolution of a cold subsurface aquifer community provides metabolic insights for novel microbes adapted to high CO concentrations.</title>
        <authorList>
            <person name="Probst A.J."/>
            <person name="Castelle C.J."/>
            <person name="Singh A."/>
            <person name="Brown C.T."/>
            <person name="Anantharaman K."/>
            <person name="Sharon I."/>
            <person name="Hug L.A."/>
            <person name="Burstein D."/>
            <person name="Emerson J.B."/>
            <person name="Thomas B.C."/>
            <person name="Banfield J.F."/>
        </authorList>
    </citation>
    <scope>NUCLEOTIDE SEQUENCE [LARGE SCALE GENOMIC DNA]</scope>
    <source>
        <strain evidence="5">CG2_30_40_21</strain>
    </source>
</reference>
<feature type="binding site" evidence="4">
    <location>
        <position position="223"/>
    </location>
    <ligand>
        <name>a divalent metal cation</name>
        <dbReference type="ChEBI" id="CHEBI:60240"/>
        <label>1</label>
    </ligand>
</feature>
<evidence type="ECO:0000256" key="3">
    <source>
        <dbReference type="ARBA" id="ARBA00022723"/>
    </source>
</evidence>
<dbReference type="PANTHER" id="PTHR13799">
    <property type="entry name" value="NGG1 INTERACTING FACTOR 3"/>
    <property type="match status" value="1"/>
</dbReference>
<dbReference type="GO" id="GO:0005737">
    <property type="term" value="C:cytoplasm"/>
    <property type="evidence" value="ECO:0007669"/>
    <property type="project" value="TreeGrafter"/>
</dbReference>
<proteinExistence type="inferred from homology"/>
<feature type="binding site" evidence="4">
    <location>
        <position position="219"/>
    </location>
    <ligand>
        <name>a divalent metal cation</name>
        <dbReference type="ChEBI" id="CHEBI:60240"/>
        <label>1</label>
    </ligand>
</feature>